<evidence type="ECO:0000256" key="5">
    <source>
        <dbReference type="ARBA" id="ARBA00011996"/>
    </source>
</evidence>
<dbReference type="EC" id="2.7.9.2" evidence="5 15"/>
<dbReference type="GO" id="GO:0046872">
    <property type="term" value="F:metal ion binding"/>
    <property type="evidence" value="ECO:0007669"/>
    <property type="project" value="UniProtKB-KW"/>
</dbReference>
<reference evidence="19 20" key="1">
    <citation type="submission" date="2018-10" db="EMBL/GenBank/DDBJ databases">
        <title>Genomic Encyclopedia of Archaeal and Bacterial Type Strains, Phase II (KMG-II): from individual species to whole genera.</title>
        <authorList>
            <person name="Goeker M."/>
        </authorList>
    </citation>
    <scope>NUCLEOTIDE SEQUENCE [LARGE SCALE GENOMIC DNA]</scope>
    <source>
        <strain evidence="19 20">DSM 16510</strain>
    </source>
</reference>
<evidence type="ECO:0000256" key="10">
    <source>
        <dbReference type="ARBA" id="ARBA00022777"/>
    </source>
</evidence>
<name>A0A497XPY0_9AQUI</name>
<dbReference type="Pfam" id="PF02896">
    <property type="entry name" value="PEP-utilizers_C"/>
    <property type="match status" value="1"/>
</dbReference>
<evidence type="ECO:0000256" key="6">
    <source>
        <dbReference type="ARBA" id="ARBA00021623"/>
    </source>
</evidence>
<proteinExistence type="inferred from homology"/>
<evidence type="ECO:0000256" key="7">
    <source>
        <dbReference type="ARBA" id="ARBA00022679"/>
    </source>
</evidence>
<dbReference type="SUPFAM" id="SSF51621">
    <property type="entry name" value="Phosphoenolpyruvate/pyruvate domain"/>
    <property type="match status" value="1"/>
</dbReference>
<dbReference type="GO" id="GO:0008986">
    <property type="term" value="F:pyruvate, water dikinase activity"/>
    <property type="evidence" value="ECO:0007669"/>
    <property type="project" value="UniProtKB-EC"/>
</dbReference>
<dbReference type="InterPro" id="IPR000121">
    <property type="entry name" value="PEP_util_C"/>
</dbReference>
<dbReference type="Gene3D" id="3.30.1490.20">
    <property type="entry name" value="ATP-grasp fold, A domain"/>
    <property type="match status" value="1"/>
</dbReference>
<dbReference type="PIRSF" id="PIRSF000854">
    <property type="entry name" value="PEP_synthase"/>
    <property type="match status" value="1"/>
</dbReference>
<evidence type="ECO:0000256" key="12">
    <source>
        <dbReference type="ARBA" id="ARBA00022842"/>
    </source>
</evidence>
<gene>
    <name evidence="19" type="ORF">BCF55_1304</name>
</gene>
<dbReference type="AlphaFoldDB" id="A0A497XPY0"/>
<dbReference type="GO" id="GO:0005524">
    <property type="term" value="F:ATP binding"/>
    <property type="evidence" value="ECO:0007669"/>
    <property type="project" value="UniProtKB-KW"/>
</dbReference>
<evidence type="ECO:0000256" key="13">
    <source>
        <dbReference type="ARBA" id="ARBA00033470"/>
    </source>
</evidence>
<feature type="domain" description="PEP-utilising enzyme mobile" evidence="16">
    <location>
        <begin position="395"/>
        <end position="466"/>
    </location>
</feature>
<dbReference type="Pfam" id="PF00391">
    <property type="entry name" value="PEP-utilizers"/>
    <property type="match status" value="1"/>
</dbReference>
<dbReference type="PANTHER" id="PTHR43030">
    <property type="entry name" value="PHOSPHOENOLPYRUVATE SYNTHASE"/>
    <property type="match status" value="1"/>
</dbReference>
<keyword evidence="19" id="KW-0670">Pyruvate</keyword>
<comment type="pathway">
    <text evidence="3 15">Carbohydrate biosynthesis; gluconeogenesis.</text>
</comment>
<dbReference type="InterPro" id="IPR015813">
    <property type="entry name" value="Pyrv/PenolPyrv_kinase-like_dom"/>
</dbReference>
<dbReference type="InterPro" id="IPR036637">
    <property type="entry name" value="Phosphohistidine_dom_sf"/>
</dbReference>
<evidence type="ECO:0000313" key="20">
    <source>
        <dbReference type="Proteomes" id="UP000267841"/>
    </source>
</evidence>
<dbReference type="InterPro" id="IPR040442">
    <property type="entry name" value="Pyrv_kinase-like_dom_sf"/>
</dbReference>
<dbReference type="InterPro" id="IPR006319">
    <property type="entry name" value="PEP_synth"/>
</dbReference>
<evidence type="ECO:0000256" key="1">
    <source>
        <dbReference type="ARBA" id="ARBA00001946"/>
    </source>
</evidence>
<dbReference type="PANTHER" id="PTHR43030:SF1">
    <property type="entry name" value="PHOSPHOENOLPYRUVATE SYNTHASE"/>
    <property type="match status" value="1"/>
</dbReference>
<comment type="similarity">
    <text evidence="4 15">Belongs to the PEP-utilizing enzyme family.</text>
</comment>
<evidence type="ECO:0000256" key="14">
    <source>
        <dbReference type="ARBA" id="ARBA00047700"/>
    </source>
</evidence>
<sequence>MNKEALVLWLDELTIEDIPIAGGKNASLGEMIKNLSPLGINIPYGFVVTSTAYYRFIEFNNLRDKIRKTLEGLDVNDVRDLAKRGYAIRELIKGGEFPPEIEELIKDYYHRLSEKYNTHAVDVAVRSSATAEDLPDASFAGQQETYLNVVGAENVLTAIKNCFASLFTDRAISYRESFGFDHFNVGIAVGVQKMVRSDMGASGVMFTLDTESGFEDVVVINAAYGLGELIVQGMVTPDEYMVFKPTFQNGYSAIIEKKLGKKDRKMVYGTGEERTKIVNVPLTDQKRFALEDDEILKLAQWGVLIEKHYSEKKGKWTPMDVEWAKDGLLNELFIVQARPETVHSRKEKNVIKVYKILEPEYKRAEKRIVQGIAVGDKVATGRVRVLFDLKDAEKFQEGEVLVTDITDPDWEPIMKKAAAIVTNRGGRTAHAAIVARELGIPAVVGTGNATEVLETGMEVTVSCAEGETGYVYRGILEFEVEEVNIEQLPRPKTKIMMNVGNPESAFRHASIPNDGVGLAREEFIIANYIKIHPLALIHYEDIRELYERLEKQGLVDDRGFVTFRAIYANANGALKEKLSKGKEKRNINLKHLLSEIDKYTFGYDDKKTYYIKKLSYGIAKIAAAFYPNPVIVRFSDFKSNEYANLIGGQLFEPEEENPMIGWRGASRYYSPIFKEAFGMECQAILRVRNKMGLTNTKVMIPFCRTPQEGERVLSVMEEFGLRKGENGLEVYVMAELPSNVVLADVYADIFDGFSIGSNDLTQLTLGIDRDSELVAHLYDERNEAVKRLIAQLIKTAKGKNKKVGICGQAPSDFPDFAQFLVEQGIDSISLNPDSVLKTLLAVAEMEKKMGVVK</sequence>
<dbReference type="GO" id="GO:0006094">
    <property type="term" value="P:gluconeogenesis"/>
    <property type="evidence" value="ECO:0007669"/>
    <property type="project" value="UniProtKB-UniPathway"/>
</dbReference>
<keyword evidence="11 15" id="KW-0067">ATP-binding</keyword>
<dbReference type="OrthoDB" id="9765468at2"/>
<evidence type="ECO:0000313" key="19">
    <source>
        <dbReference type="EMBL" id="RLJ71015.1"/>
    </source>
</evidence>
<keyword evidence="8 15" id="KW-0479">Metal-binding</keyword>
<feature type="domain" description="Pyruvate phosphate dikinase AMP/ATP-binding" evidence="17">
    <location>
        <begin position="19"/>
        <end position="350"/>
    </location>
</feature>
<evidence type="ECO:0000256" key="15">
    <source>
        <dbReference type="PIRNR" id="PIRNR000854"/>
    </source>
</evidence>
<dbReference type="InterPro" id="IPR002192">
    <property type="entry name" value="PPDK_AMP/ATP-bd"/>
</dbReference>
<evidence type="ECO:0000256" key="11">
    <source>
        <dbReference type="ARBA" id="ARBA00022840"/>
    </source>
</evidence>
<evidence type="ECO:0000256" key="2">
    <source>
        <dbReference type="ARBA" id="ARBA00002988"/>
    </source>
</evidence>
<dbReference type="Proteomes" id="UP000267841">
    <property type="component" value="Unassembled WGS sequence"/>
</dbReference>
<keyword evidence="7 15" id="KW-0808">Transferase</keyword>
<dbReference type="UniPathway" id="UPA00138"/>
<dbReference type="NCBIfam" id="NF005057">
    <property type="entry name" value="PRK06464.1"/>
    <property type="match status" value="1"/>
</dbReference>
<evidence type="ECO:0000259" key="17">
    <source>
        <dbReference type="Pfam" id="PF01326"/>
    </source>
</evidence>
<dbReference type="NCBIfam" id="TIGR01418">
    <property type="entry name" value="PEP_synth"/>
    <property type="match status" value="1"/>
</dbReference>
<dbReference type="RefSeq" id="WP_121011707.1">
    <property type="nucleotide sequence ID" value="NZ_RCCJ01000001.1"/>
</dbReference>
<dbReference type="Gene3D" id="3.50.30.10">
    <property type="entry name" value="Phosphohistidine domain"/>
    <property type="match status" value="1"/>
</dbReference>
<dbReference type="FunFam" id="3.30.470.20:FF:000017">
    <property type="entry name" value="Phosphoenolpyruvate synthase"/>
    <property type="match status" value="1"/>
</dbReference>
<dbReference type="FunFam" id="3.50.30.10:FF:000002">
    <property type="entry name" value="Phosphoenolpyruvate synthase"/>
    <property type="match status" value="1"/>
</dbReference>
<comment type="function">
    <text evidence="2 15">Catalyzes the phosphorylation of pyruvate to phosphoenolpyruvate.</text>
</comment>
<dbReference type="InterPro" id="IPR013815">
    <property type="entry name" value="ATP_grasp_subdomain_1"/>
</dbReference>
<keyword evidence="20" id="KW-1185">Reference proteome</keyword>
<dbReference type="Gene3D" id="3.30.470.20">
    <property type="entry name" value="ATP-grasp fold, B domain"/>
    <property type="match status" value="1"/>
</dbReference>
<dbReference type="EMBL" id="RCCJ01000001">
    <property type="protein sequence ID" value="RLJ71015.1"/>
    <property type="molecule type" value="Genomic_DNA"/>
</dbReference>
<evidence type="ECO:0000256" key="9">
    <source>
        <dbReference type="ARBA" id="ARBA00022741"/>
    </source>
</evidence>
<dbReference type="SUPFAM" id="SSF52009">
    <property type="entry name" value="Phosphohistidine domain"/>
    <property type="match status" value="1"/>
</dbReference>
<comment type="cofactor">
    <cofactor evidence="1 15">
        <name>Mg(2+)</name>
        <dbReference type="ChEBI" id="CHEBI:18420"/>
    </cofactor>
</comment>
<evidence type="ECO:0000259" key="18">
    <source>
        <dbReference type="Pfam" id="PF02896"/>
    </source>
</evidence>
<dbReference type="InterPro" id="IPR023151">
    <property type="entry name" value="PEP_util_CS"/>
</dbReference>
<accession>A0A497XPY0</accession>
<evidence type="ECO:0000256" key="4">
    <source>
        <dbReference type="ARBA" id="ARBA00007837"/>
    </source>
</evidence>
<dbReference type="Gene3D" id="3.20.20.60">
    <property type="entry name" value="Phosphoenolpyruvate-binding domains"/>
    <property type="match status" value="1"/>
</dbReference>
<comment type="caution">
    <text evidence="19">The sequence shown here is derived from an EMBL/GenBank/DDBJ whole genome shotgun (WGS) entry which is preliminary data.</text>
</comment>
<evidence type="ECO:0000256" key="3">
    <source>
        <dbReference type="ARBA" id="ARBA00004742"/>
    </source>
</evidence>
<evidence type="ECO:0000259" key="16">
    <source>
        <dbReference type="Pfam" id="PF00391"/>
    </source>
</evidence>
<keyword evidence="9 15" id="KW-0547">Nucleotide-binding</keyword>
<dbReference type="PROSITE" id="PS00742">
    <property type="entry name" value="PEP_ENZYMES_2"/>
    <property type="match status" value="1"/>
</dbReference>
<keyword evidence="12 15" id="KW-0460">Magnesium</keyword>
<dbReference type="InterPro" id="IPR008279">
    <property type="entry name" value="PEP-util_enz_mobile_dom"/>
</dbReference>
<protein>
    <recommendedName>
        <fullName evidence="6 15">Phosphoenolpyruvate synthase</fullName>
        <shortName evidence="15">PEP synthase</shortName>
        <ecNumber evidence="5 15">2.7.9.2</ecNumber>
    </recommendedName>
    <alternativeName>
        <fullName evidence="13 15">Pyruvate, water dikinase</fullName>
    </alternativeName>
</protein>
<evidence type="ECO:0000256" key="8">
    <source>
        <dbReference type="ARBA" id="ARBA00022723"/>
    </source>
</evidence>
<dbReference type="Pfam" id="PF01326">
    <property type="entry name" value="PPDK_N"/>
    <property type="match status" value="1"/>
</dbReference>
<feature type="domain" description="PEP-utilising enzyme C-terminal" evidence="18">
    <location>
        <begin position="491"/>
        <end position="845"/>
    </location>
</feature>
<dbReference type="SUPFAM" id="SSF56059">
    <property type="entry name" value="Glutathione synthetase ATP-binding domain-like"/>
    <property type="match status" value="1"/>
</dbReference>
<dbReference type="PRINTS" id="PR01736">
    <property type="entry name" value="PHPHTRNFRASE"/>
</dbReference>
<organism evidence="19 20">
    <name type="scientific">Hydrogenivirga caldilitoris</name>
    <dbReference type="NCBI Taxonomy" id="246264"/>
    <lineage>
        <taxon>Bacteria</taxon>
        <taxon>Pseudomonadati</taxon>
        <taxon>Aquificota</taxon>
        <taxon>Aquificia</taxon>
        <taxon>Aquificales</taxon>
        <taxon>Aquificaceae</taxon>
        <taxon>Hydrogenivirga</taxon>
    </lineage>
</organism>
<dbReference type="PROSITE" id="PS00370">
    <property type="entry name" value="PEP_ENZYMES_PHOS_SITE"/>
    <property type="match status" value="1"/>
</dbReference>
<comment type="catalytic activity">
    <reaction evidence="14 15">
        <text>pyruvate + ATP + H2O = phosphoenolpyruvate + AMP + phosphate + 2 H(+)</text>
        <dbReference type="Rhea" id="RHEA:11364"/>
        <dbReference type="ChEBI" id="CHEBI:15361"/>
        <dbReference type="ChEBI" id="CHEBI:15377"/>
        <dbReference type="ChEBI" id="CHEBI:15378"/>
        <dbReference type="ChEBI" id="CHEBI:30616"/>
        <dbReference type="ChEBI" id="CHEBI:43474"/>
        <dbReference type="ChEBI" id="CHEBI:58702"/>
        <dbReference type="ChEBI" id="CHEBI:456215"/>
        <dbReference type="EC" id="2.7.9.2"/>
    </reaction>
</comment>
<dbReference type="FunFam" id="3.30.1490.20:FF:000010">
    <property type="entry name" value="Phosphoenolpyruvate synthase"/>
    <property type="match status" value="1"/>
</dbReference>
<dbReference type="InterPro" id="IPR018274">
    <property type="entry name" value="PEP_util_AS"/>
</dbReference>
<keyword evidence="10 15" id="KW-0418">Kinase</keyword>